<dbReference type="PANTHER" id="PTHR30087">
    <property type="entry name" value="INNER MEMBRANE PROTEIN"/>
    <property type="match status" value="1"/>
</dbReference>
<sequence>MNWESDVPVLRVGISSCLLGERVRYNGAHKYHRFINRELGRFFRWVPVCPEVELGLGVPRETIRLESDGREAAPRLVATKTRRDLTEAMEAYSERRLAELSKEPLHGYILKKGSPSCGLREIPIHHHGEEEKEEGRGLFAEALLRRFPGLPVAEETELEDPGRLAVFIGRVAARWRWLSFLSRNPGSGDLVEFHTRQKLSLLSHSRDLYTRLGRIAADGDRPVEERLKTYGEHFMEAVAKPATRKRHTDVLTHLEGRLKDFLPAEEKGEIREAIEAFRKGRLPLTVPLTLLRYHFMRRKDDWAKEQTYLNPLPIEWLWKREVDAEEEGWEDE</sequence>
<dbReference type="Pfam" id="PF08349">
    <property type="entry name" value="DUF1722"/>
    <property type="match status" value="1"/>
</dbReference>
<evidence type="ECO:0000313" key="3">
    <source>
        <dbReference type="Proteomes" id="UP000244240"/>
    </source>
</evidence>
<dbReference type="PANTHER" id="PTHR30087:SF0">
    <property type="entry name" value="INNER MEMBRANE PROTEIN"/>
    <property type="match status" value="1"/>
</dbReference>
<keyword evidence="3" id="KW-1185">Reference proteome</keyword>
<name>A0A2T6C7U3_9BACL</name>
<accession>A0A2T6C7U3</accession>
<dbReference type="Pfam" id="PF04463">
    <property type="entry name" value="2-thiour_desulf"/>
    <property type="match status" value="1"/>
</dbReference>
<protein>
    <submittedName>
        <fullName evidence="2">Uncharacterized protein YbbK (DUF523 family)</fullName>
    </submittedName>
</protein>
<proteinExistence type="predicted"/>
<dbReference type="RefSeq" id="WP_108021911.1">
    <property type="nucleotide sequence ID" value="NZ_QBKR01000003.1"/>
</dbReference>
<dbReference type="InterPro" id="IPR007553">
    <property type="entry name" value="2-thiour_desulf"/>
</dbReference>
<organism evidence="2 3">
    <name type="scientific">Melghirimyces profundicolus</name>
    <dbReference type="NCBI Taxonomy" id="1242148"/>
    <lineage>
        <taxon>Bacteria</taxon>
        <taxon>Bacillati</taxon>
        <taxon>Bacillota</taxon>
        <taxon>Bacilli</taxon>
        <taxon>Bacillales</taxon>
        <taxon>Thermoactinomycetaceae</taxon>
        <taxon>Melghirimyces</taxon>
    </lineage>
</organism>
<evidence type="ECO:0000259" key="1">
    <source>
        <dbReference type="Pfam" id="PF08349"/>
    </source>
</evidence>
<reference evidence="2 3" key="1">
    <citation type="submission" date="2018-04" db="EMBL/GenBank/DDBJ databases">
        <title>Genomic Encyclopedia of Archaeal and Bacterial Type Strains, Phase II (KMG-II): from individual species to whole genera.</title>
        <authorList>
            <person name="Goeker M."/>
        </authorList>
    </citation>
    <scope>NUCLEOTIDE SEQUENCE [LARGE SCALE GENOMIC DNA]</scope>
    <source>
        <strain evidence="2 3">DSM 45787</strain>
    </source>
</reference>
<gene>
    <name evidence="2" type="ORF">C8P63_103138</name>
</gene>
<evidence type="ECO:0000313" key="2">
    <source>
        <dbReference type="EMBL" id="PTX64353.1"/>
    </source>
</evidence>
<dbReference type="InterPro" id="IPR013560">
    <property type="entry name" value="DUF1722"/>
</dbReference>
<feature type="domain" description="DUF1722" evidence="1">
    <location>
        <begin position="198"/>
        <end position="313"/>
    </location>
</feature>
<dbReference type="OrthoDB" id="9797779at2"/>
<dbReference type="AlphaFoldDB" id="A0A2T6C7U3"/>
<dbReference type="Proteomes" id="UP000244240">
    <property type="component" value="Unassembled WGS sequence"/>
</dbReference>
<dbReference type="EMBL" id="QBKR01000003">
    <property type="protein sequence ID" value="PTX64353.1"/>
    <property type="molecule type" value="Genomic_DNA"/>
</dbReference>
<comment type="caution">
    <text evidence="2">The sequence shown here is derived from an EMBL/GenBank/DDBJ whole genome shotgun (WGS) entry which is preliminary data.</text>
</comment>